<keyword evidence="6" id="KW-1185">Reference proteome</keyword>
<evidence type="ECO:0000259" key="4">
    <source>
        <dbReference type="PROSITE" id="PS50901"/>
    </source>
</evidence>
<evidence type="ECO:0000256" key="1">
    <source>
        <dbReference type="ARBA" id="ARBA00022741"/>
    </source>
</evidence>
<dbReference type="InterPro" id="IPR002543">
    <property type="entry name" value="FtsK_dom"/>
</dbReference>
<evidence type="ECO:0000313" key="5">
    <source>
        <dbReference type="EMBL" id="WGX77397.1"/>
    </source>
</evidence>
<dbReference type="Gene3D" id="3.40.50.300">
    <property type="entry name" value="P-loop containing nucleotide triphosphate hydrolases"/>
    <property type="match status" value="1"/>
</dbReference>
<protein>
    <submittedName>
        <fullName evidence="5">FtsK/SpoIIIE domain-containing protein</fullName>
    </submittedName>
</protein>
<dbReference type="PANTHER" id="PTHR22683:SF1">
    <property type="entry name" value="TYPE VII SECRETION SYSTEM PROTEIN ESSC"/>
    <property type="match status" value="1"/>
</dbReference>
<accession>A0ABY8R9H2</accession>
<feature type="domain" description="FtsK" evidence="4">
    <location>
        <begin position="145"/>
        <end position="331"/>
    </location>
</feature>
<keyword evidence="1 3" id="KW-0547">Nucleotide-binding</keyword>
<name>A0ABY8R9H2_PARBF</name>
<evidence type="ECO:0000313" key="6">
    <source>
        <dbReference type="Proteomes" id="UP001239169"/>
    </source>
</evidence>
<geneLocation type="plasmid" evidence="5 6">
    <name>unnamed1</name>
</geneLocation>
<dbReference type="InterPro" id="IPR027417">
    <property type="entry name" value="P-loop_NTPase"/>
</dbReference>
<sequence>MSSKKKDKSSNILEPLVDNLLGTVKLSGKLFYKLLKIEEYFDIEKFFKIVDFKNKKGEFPKQIKIYSSEKGYIYLMSVPIGLSLVDFDKYKGSLEIQLKNKVEIKERKGYVEIEVITKELKNKIDYKPPCRIKDSIYIPFAESLEGTVYIDLKETPHTLCTGTTGGGKSVTTKNIITSLINLYPNEVDLYLMDFKIVELNIFKKVKQCKTYVNEIDSAKEVIADLMEECKRRYKLFDELGVSDIYEYNKKVSKDKRLRFQFIVIEEFVMLLQDRKKIAMTTLKTLASLSRASGQFLYITAQRFDNTVIDLVLRSVIGNRICHLVESENDSKLIIDKVGADKLRGNGHILFKNGGKITECQSYYITNEQVKDLTKKYTVSNRNIKEPHINYTEINKKVVVDKKKMY</sequence>
<dbReference type="EMBL" id="CP124686">
    <property type="protein sequence ID" value="WGX77397.1"/>
    <property type="molecule type" value="Genomic_DNA"/>
</dbReference>
<organism evidence="5 6">
    <name type="scientific">Paraclostridium bifermentans</name>
    <name type="common">Clostridium bifermentans</name>
    <dbReference type="NCBI Taxonomy" id="1490"/>
    <lineage>
        <taxon>Bacteria</taxon>
        <taxon>Bacillati</taxon>
        <taxon>Bacillota</taxon>
        <taxon>Clostridia</taxon>
        <taxon>Peptostreptococcales</taxon>
        <taxon>Peptostreptococcaceae</taxon>
        <taxon>Paraclostridium</taxon>
    </lineage>
</organism>
<keyword evidence="2 3" id="KW-0067">ATP-binding</keyword>
<reference evidence="5 6" key="1">
    <citation type="submission" date="2023-04" db="EMBL/GenBank/DDBJ databases">
        <title>Bacteria Genome Submission.</title>
        <authorList>
            <person name="Isaac P."/>
        </authorList>
    </citation>
    <scope>NUCLEOTIDE SEQUENCE [LARGE SCALE GENOMIC DNA]</scope>
    <source>
        <strain evidence="5 6">SampleS7P1</strain>
        <plasmid evidence="5 6">unnamed1</plasmid>
    </source>
</reference>
<gene>
    <name evidence="5" type="ORF">QJS64_19205</name>
</gene>
<dbReference type="SUPFAM" id="SSF52540">
    <property type="entry name" value="P-loop containing nucleoside triphosphate hydrolases"/>
    <property type="match status" value="1"/>
</dbReference>
<dbReference type="PANTHER" id="PTHR22683">
    <property type="entry name" value="SPORULATION PROTEIN RELATED"/>
    <property type="match status" value="1"/>
</dbReference>
<dbReference type="InterPro" id="IPR050206">
    <property type="entry name" value="FtsK/SpoIIIE/SftA"/>
</dbReference>
<proteinExistence type="predicted"/>
<evidence type="ECO:0000256" key="3">
    <source>
        <dbReference type="PROSITE-ProRule" id="PRU00289"/>
    </source>
</evidence>
<feature type="binding site" evidence="3">
    <location>
        <begin position="162"/>
        <end position="169"/>
    </location>
    <ligand>
        <name>ATP</name>
        <dbReference type="ChEBI" id="CHEBI:30616"/>
    </ligand>
</feature>
<dbReference type="Pfam" id="PF01580">
    <property type="entry name" value="FtsK_SpoIIIE"/>
    <property type="match status" value="1"/>
</dbReference>
<dbReference type="PROSITE" id="PS50901">
    <property type="entry name" value="FTSK"/>
    <property type="match status" value="1"/>
</dbReference>
<dbReference type="Proteomes" id="UP001239169">
    <property type="component" value="Plasmid unnamed1"/>
</dbReference>
<evidence type="ECO:0000256" key="2">
    <source>
        <dbReference type="ARBA" id="ARBA00022840"/>
    </source>
</evidence>
<keyword evidence="5" id="KW-0614">Plasmid</keyword>